<sequence length="157" mass="17940">MANKQKHLHEYALAEHLGRCQRLWRMVADAELAPLGLTHPRWTALWKLHRMGDGVGQKLLAESLEIELPSLMRTLGQLEEQGLVARVSCAQDKRARLVYLTETGTQLIAQLESRIFNLRAQLLQDIPHEQLQIFEDVLDKITAAALCKLNQLKELEE</sequence>
<comment type="caution">
    <text evidence="5">The sequence shown here is derived from an EMBL/GenBank/DDBJ whole genome shotgun (WGS) entry which is preliminary data.</text>
</comment>
<keyword evidence="2" id="KW-0238">DNA-binding</keyword>
<proteinExistence type="predicted"/>
<dbReference type="STRING" id="1515746.HR45_00525"/>
<accession>A0A094LUN8</accession>
<gene>
    <name evidence="5" type="ORF">HR45_00525</name>
</gene>
<evidence type="ECO:0000313" key="6">
    <source>
        <dbReference type="Proteomes" id="UP000029264"/>
    </source>
</evidence>
<dbReference type="InterPro" id="IPR039422">
    <property type="entry name" value="MarR/SlyA-like"/>
</dbReference>
<dbReference type="PANTHER" id="PTHR33164">
    <property type="entry name" value="TRANSCRIPTIONAL REGULATOR, MARR FAMILY"/>
    <property type="match status" value="1"/>
</dbReference>
<dbReference type="RefSeq" id="WP_037438647.1">
    <property type="nucleotide sequence ID" value="NZ_JPEO01000001.1"/>
</dbReference>
<keyword evidence="3" id="KW-0804">Transcription</keyword>
<feature type="domain" description="HTH marR-type" evidence="4">
    <location>
        <begin position="10"/>
        <end position="143"/>
    </location>
</feature>
<reference evidence="5 6" key="1">
    <citation type="submission" date="2014-06" db="EMBL/GenBank/DDBJ databases">
        <title>Shewanella sp. YQH10.</title>
        <authorList>
            <person name="Liu Y."/>
            <person name="Zeng R."/>
        </authorList>
    </citation>
    <scope>NUCLEOTIDE SEQUENCE [LARGE SCALE GENOMIC DNA]</scope>
    <source>
        <strain evidence="5 6">YQH10</strain>
    </source>
</reference>
<evidence type="ECO:0000256" key="3">
    <source>
        <dbReference type="ARBA" id="ARBA00023163"/>
    </source>
</evidence>
<evidence type="ECO:0000256" key="2">
    <source>
        <dbReference type="ARBA" id="ARBA00023125"/>
    </source>
</evidence>
<evidence type="ECO:0000256" key="1">
    <source>
        <dbReference type="ARBA" id="ARBA00023015"/>
    </source>
</evidence>
<dbReference type="InterPro" id="IPR023187">
    <property type="entry name" value="Tscrpt_reg_MarR-type_CS"/>
</dbReference>
<evidence type="ECO:0000259" key="4">
    <source>
        <dbReference type="PROSITE" id="PS50995"/>
    </source>
</evidence>
<dbReference type="PANTHER" id="PTHR33164:SF64">
    <property type="entry name" value="TRANSCRIPTIONAL REGULATOR SLYA"/>
    <property type="match status" value="1"/>
</dbReference>
<dbReference type="SMART" id="SM00347">
    <property type="entry name" value="HTH_MARR"/>
    <property type="match status" value="1"/>
</dbReference>
<dbReference type="OrthoDB" id="5296557at2"/>
<name>A0A094LUN8_9GAMM</name>
<dbReference type="InterPro" id="IPR036390">
    <property type="entry name" value="WH_DNA-bd_sf"/>
</dbReference>
<dbReference type="PROSITE" id="PS01117">
    <property type="entry name" value="HTH_MARR_1"/>
    <property type="match status" value="1"/>
</dbReference>
<protein>
    <submittedName>
        <fullName evidence="5">MarR family transcriptional regulator</fullName>
    </submittedName>
</protein>
<dbReference type="PRINTS" id="PR00598">
    <property type="entry name" value="HTHMARR"/>
</dbReference>
<dbReference type="GO" id="GO:0003700">
    <property type="term" value="F:DNA-binding transcription factor activity"/>
    <property type="evidence" value="ECO:0007669"/>
    <property type="project" value="InterPro"/>
</dbReference>
<dbReference type="GO" id="GO:0003677">
    <property type="term" value="F:DNA binding"/>
    <property type="evidence" value="ECO:0007669"/>
    <property type="project" value="UniProtKB-KW"/>
</dbReference>
<dbReference type="InterPro" id="IPR036388">
    <property type="entry name" value="WH-like_DNA-bd_sf"/>
</dbReference>
<dbReference type="Gene3D" id="1.10.10.10">
    <property type="entry name" value="Winged helix-like DNA-binding domain superfamily/Winged helix DNA-binding domain"/>
    <property type="match status" value="1"/>
</dbReference>
<dbReference type="SUPFAM" id="SSF46785">
    <property type="entry name" value="Winged helix' DNA-binding domain"/>
    <property type="match status" value="1"/>
</dbReference>
<evidence type="ECO:0000313" key="5">
    <source>
        <dbReference type="EMBL" id="KFZ38923.1"/>
    </source>
</evidence>
<dbReference type="Proteomes" id="UP000029264">
    <property type="component" value="Unassembled WGS sequence"/>
</dbReference>
<keyword evidence="1" id="KW-0805">Transcription regulation</keyword>
<dbReference type="Pfam" id="PF01047">
    <property type="entry name" value="MarR"/>
    <property type="match status" value="1"/>
</dbReference>
<dbReference type="EMBL" id="JPEO01000001">
    <property type="protein sequence ID" value="KFZ38923.1"/>
    <property type="molecule type" value="Genomic_DNA"/>
</dbReference>
<dbReference type="AlphaFoldDB" id="A0A094LUN8"/>
<dbReference type="PROSITE" id="PS50995">
    <property type="entry name" value="HTH_MARR_2"/>
    <property type="match status" value="1"/>
</dbReference>
<organism evidence="5 6">
    <name type="scientific">Shewanella mangrovi</name>
    <dbReference type="NCBI Taxonomy" id="1515746"/>
    <lineage>
        <taxon>Bacteria</taxon>
        <taxon>Pseudomonadati</taxon>
        <taxon>Pseudomonadota</taxon>
        <taxon>Gammaproteobacteria</taxon>
        <taxon>Alteromonadales</taxon>
        <taxon>Shewanellaceae</taxon>
        <taxon>Shewanella</taxon>
    </lineage>
</organism>
<dbReference type="eggNOG" id="COG1846">
    <property type="taxonomic scope" value="Bacteria"/>
</dbReference>
<keyword evidence="6" id="KW-1185">Reference proteome</keyword>
<dbReference type="InterPro" id="IPR000835">
    <property type="entry name" value="HTH_MarR-typ"/>
</dbReference>
<dbReference type="GO" id="GO:0006950">
    <property type="term" value="P:response to stress"/>
    <property type="evidence" value="ECO:0007669"/>
    <property type="project" value="TreeGrafter"/>
</dbReference>